<sequence>MGLTLAGGATASASTKISMVGSTALQPLAETAAKSYMSDHKSVSIDVQGGGSGTGLSQVSSGAATIGNSDLFAEQQSGIDAKKLQDHKVAVVGMAPVVNPDLKVDNLAMSQLRKIFTGKITNWKQVGGPDKKIVVINRVKGSGTRATFEKAVLDGKKAVNGQEQDSNGTVQKLVYNTPGAISYLAFSYTETDQVKALKINGVAPTAKNVENNKWKIWSYEHMYTKGKATGETKSFLKYMESSKVQKKTVEKLGYISVSDMKVTKDADGNVTKK</sequence>
<dbReference type="Pfam" id="PF12849">
    <property type="entry name" value="PBP_like_2"/>
    <property type="match status" value="1"/>
</dbReference>
<name>A0A1D7ZV30_LIMFE</name>
<keyword evidence="10 12" id="KW-0564">Palmitate</keyword>
<keyword evidence="7 12" id="KW-0592">Phosphate transport</keyword>
<evidence type="ECO:0000256" key="8">
    <source>
        <dbReference type="ARBA" id="ARBA00022729"/>
    </source>
</evidence>
<keyword evidence="6 12" id="KW-1003">Cell membrane</keyword>
<evidence type="ECO:0000313" key="14">
    <source>
        <dbReference type="EMBL" id="AOR73691.1"/>
    </source>
</evidence>
<evidence type="ECO:0000256" key="3">
    <source>
        <dbReference type="ARBA" id="ARBA00008725"/>
    </source>
</evidence>
<reference evidence="14 15" key="1">
    <citation type="submission" date="2016-09" db="EMBL/GenBank/DDBJ databases">
        <title>Genome Sequence of the Lactobacillus fermentum strain NCC2970 (CNCM I-5068).</title>
        <authorList>
            <person name="Barretto C."/>
            <person name="Ngom-Bru C."/>
            <person name="Genevaz A."/>
            <person name="Fournier C."/>
            <person name="Moine D."/>
            <person name="Kassam M."/>
            <person name="Iltis A."/>
            <person name="Sagory-Zalkind P."/>
            <person name="Faucherand G."/>
            <person name="Descombes P."/>
            <person name="Duboux S."/>
        </authorList>
    </citation>
    <scope>NUCLEOTIDE SEQUENCE [LARGE SCALE GENOMIC DNA]</scope>
    <source>
        <strain evidence="14 15">NCC2970</strain>
    </source>
</reference>
<comment type="subcellular location">
    <subcellularLocation>
        <location evidence="2 12">Cell membrane</location>
        <topology evidence="2 12">Lipid-anchor</topology>
    </subcellularLocation>
</comment>
<dbReference type="InterPro" id="IPR050811">
    <property type="entry name" value="Phosphate_ABC_transporter"/>
</dbReference>
<comment type="function">
    <text evidence="12">Involved in the system for phosphate transport across the cytoplasmic membrane.</text>
</comment>
<dbReference type="PANTHER" id="PTHR30570">
    <property type="entry name" value="PERIPLASMIC PHOSPHATE BINDING COMPONENT OF PHOSPHATE ABC TRANSPORTER"/>
    <property type="match status" value="1"/>
</dbReference>
<dbReference type="Proteomes" id="UP000094714">
    <property type="component" value="Chromosome"/>
</dbReference>
<protein>
    <recommendedName>
        <fullName evidence="12">Phosphate-binding protein</fullName>
    </recommendedName>
</protein>
<keyword evidence="9" id="KW-0472">Membrane</keyword>
<evidence type="ECO:0000259" key="13">
    <source>
        <dbReference type="Pfam" id="PF12849"/>
    </source>
</evidence>
<evidence type="ECO:0000256" key="6">
    <source>
        <dbReference type="ARBA" id="ARBA00022475"/>
    </source>
</evidence>
<evidence type="ECO:0000256" key="1">
    <source>
        <dbReference type="ARBA" id="ARBA00002841"/>
    </source>
</evidence>
<dbReference type="EMBL" id="CP017151">
    <property type="protein sequence ID" value="AOR73691.1"/>
    <property type="molecule type" value="Genomic_DNA"/>
</dbReference>
<dbReference type="InterPro" id="IPR024370">
    <property type="entry name" value="PBP_domain"/>
</dbReference>
<dbReference type="GO" id="GO:0006817">
    <property type="term" value="P:phosphate ion transport"/>
    <property type="evidence" value="ECO:0007669"/>
    <property type="project" value="UniProtKB-UniRule"/>
</dbReference>
<dbReference type="GO" id="GO:0016787">
    <property type="term" value="F:hydrolase activity"/>
    <property type="evidence" value="ECO:0007669"/>
    <property type="project" value="UniProtKB-KW"/>
</dbReference>
<comment type="subunit">
    <text evidence="4 12">The complex is composed of two ATP-binding proteins (PstB), two transmembrane proteins (PstC and PstA) and a solute-binding protein (PstS).</text>
</comment>
<comment type="function">
    <text evidence="1">Part of the ABC transporter complex PstSACB involved in phosphate import.</text>
</comment>
<evidence type="ECO:0000256" key="7">
    <source>
        <dbReference type="ARBA" id="ARBA00022592"/>
    </source>
</evidence>
<dbReference type="PANTHER" id="PTHR30570:SF4">
    <property type="entry name" value="PHOSPHATE-BINDING PROTEIN PSTS 1"/>
    <property type="match status" value="1"/>
</dbReference>
<evidence type="ECO:0000256" key="2">
    <source>
        <dbReference type="ARBA" id="ARBA00004193"/>
    </source>
</evidence>
<evidence type="ECO:0000256" key="11">
    <source>
        <dbReference type="ARBA" id="ARBA00023288"/>
    </source>
</evidence>
<keyword evidence="14" id="KW-0378">Hydrolase</keyword>
<dbReference type="GO" id="GO:0005886">
    <property type="term" value="C:plasma membrane"/>
    <property type="evidence" value="ECO:0007669"/>
    <property type="project" value="UniProtKB-SubCell"/>
</dbReference>
<dbReference type="NCBIfam" id="TIGR02136">
    <property type="entry name" value="ptsS_2"/>
    <property type="match status" value="1"/>
</dbReference>
<proteinExistence type="inferred from homology"/>
<dbReference type="SUPFAM" id="SSF53850">
    <property type="entry name" value="Periplasmic binding protein-like II"/>
    <property type="match status" value="1"/>
</dbReference>
<dbReference type="PATRIC" id="fig|1613.112.peg.225"/>
<evidence type="ECO:0000256" key="4">
    <source>
        <dbReference type="ARBA" id="ARBA00011529"/>
    </source>
</evidence>
<organism evidence="14 15">
    <name type="scientific">Limosilactobacillus fermentum</name>
    <name type="common">Lactobacillus fermentum</name>
    <dbReference type="NCBI Taxonomy" id="1613"/>
    <lineage>
        <taxon>Bacteria</taxon>
        <taxon>Bacillati</taxon>
        <taxon>Bacillota</taxon>
        <taxon>Bacilli</taxon>
        <taxon>Lactobacillales</taxon>
        <taxon>Lactobacillaceae</taxon>
        <taxon>Limosilactobacillus</taxon>
    </lineage>
</organism>
<dbReference type="CDD" id="cd13653">
    <property type="entry name" value="PBP2_phosphate_like_1"/>
    <property type="match status" value="1"/>
</dbReference>
<dbReference type="AlphaFoldDB" id="A0A1D7ZV30"/>
<dbReference type="GO" id="GO:0042301">
    <property type="term" value="F:phosphate ion binding"/>
    <property type="evidence" value="ECO:0007669"/>
    <property type="project" value="UniProtKB-UniRule"/>
</dbReference>
<evidence type="ECO:0000256" key="12">
    <source>
        <dbReference type="RuleBase" id="RU367119"/>
    </source>
</evidence>
<keyword evidence="5 12" id="KW-0813">Transport</keyword>
<gene>
    <name evidence="14" type="ORF">LACFE_CDS0212</name>
</gene>
<evidence type="ECO:0000256" key="9">
    <source>
        <dbReference type="ARBA" id="ARBA00023136"/>
    </source>
</evidence>
<evidence type="ECO:0000256" key="10">
    <source>
        <dbReference type="ARBA" id="ARBA00023139"/>
    </source>
</evidence>
<feature type="domain" description="PBP" evidence="13">
    <location>
        <begin position="9"/>
        <end position="241"/>
    </location>
</feature>
<keyword evidence="8" id="KW-0732">Signal</keyword>
<dbReference type="InterPro" id="IPR011862">
    <property type="entry name" value="Phos-bd"/>
</dbReference>
<keyword evidence="11 12" id="KW-0449">Lipoprotein</keyword>
<evidence type="ECO:0000313" key="15">
    <source>
        <dbReference type="Proteomes" id="UP000094714"/>
    </source>
</evidence>
<dbReference type="FunFam" id="3.40.190.10:FF:000107">
    <property type="entry name" value="Phosphate ABC transporter, phosphate-binding protein"/>
    <property type="match status" value="1"/>
</dbReference>
<comment type="similarity">
    <text evidence="3 12">Belongs to the PstS family.</text>
</comment>
<accession>A0A1D7ZV30</accession>
<evidence type="ECO:0000256" key="5">
    <source>
        <dbReference type="ARBA" id="ARBA00022448"/>
    </source>
</evidence>
<dbReference type="Gene3D" id="3.40.190.10">
    <property type="entry name" value="Periplasmic binding protein-like II"/>
    <property type="match status" value="2"/>
</dbReference>